<dbReference type="Gene3D" id="3.40.50.300">
    <property type="entry name" value="P-loop containing nucleotide triphosphate hydrolases"/>
    <property type="match status" value="1"/>
</dbReference>
<dbReference type="EMBL" id="JAKWFO010000004">
    <property type="protein sequence ID" value="KAI9637341.1"/>
    <property type="molecule type" value="Genomic_DNA"/>
</dbReference>
<gene>
    <name evidence="8" type="ORF">MKK02DRAFT_43266</name>
</gene>
<dbReference type="GeneID" id="77731554"/>
<dbReference type="Proteomes" id="UP001164286">
    <property type="component" value="Unassembled WGS sequence"/>
</dbReference>
<dbReference type="GO" id="GO:0000750">
    <property type="term" value="P:pheromone-dependent signal transduction involved in conjugation with cellular fusion"/>
    <property type="evidence" value="ECO:0007669"/>
    <property type="project" value="TreeGrafter"/>
</dbReference>
<dbReference type="Gene3D" id="1.10.400.10">
    <property type="entry name" value="GI Alpha 1, domain 2-like"/>
    <property type="match status" value="1"/>
</dbReference>
<name>A0AA38HBK6_9TREE</name>
<dbReference type="FunFam" id="3.40.50.300:FF:000692">
    <property type="entry name" value="Guanine nucleotide-binding protein subunit alpha"/>
    <property type="match status" value="1"/>
</dbReference>
<evidence type="ECO:0000256" key="3">
    <source>
        <dbReference type="ARBA" id="ARBA00022842"/>
    </source>
</evidence>
<evidence type="ECO:0000313" key="8">
    <source>
        <dbReference type="EMBL" id="KAI9637341.1"/>
    </source>
</evidence>
<keyword evidence="3 7" id="KW-0460">Magnesium</keyword>
<dbReference type="PRINTS" id="PR00318">
    <property type="entry name" value="GPROTEINA"/>
</dbReference>
<dbReference type="PANTHER" id="PTHR10218:SF242">
    <property type="entry name" value="GUANINE NUCLEOTIDE-BINDING PROTEIN ALPHA-1 SUBUNIT"/>
    <property type="match status" value="1"/>
</dbReference>
<dbReference type="SMART" id="SM00275">
    <property type="entry name" value="G_alpha"/>
    <property type="match status" value="1"/>
</dbReference>
<keyword evidence="9" id="KW-1185">Reference proteome</keyword>
<sequence>MGCTSSTPAGGVDAGAERSRMIDKALREDEKRLSKEVKLLLLGAGASGKSTVLKQMRFLHNRPYSADEIEDYRKIVFSNIVGGMRSIIDTMDDLGIAVSVPNRKHISLVDNEIPINTGEAFPLKYLEALKGLWGDEGVSEVYSRAHEFALQENLPYFYSHLDRLFQPNFTPTDSDILRVRSKTTGISETRFDLGDMMVRLFDVGGQRSERRKWASCFEDVTSILFLVSLSDYNACIIEDKDSNGMVEALILFESIVNSQWFIKSSIILFLNKVDVLATKLLDPAQQIAAHFPDYTGKPESKDDAIEFFKRKFFALNKRPEKTIYAYPTTATNSENIKVVMSAVLDTIVRANLREMAII</sequence>
<dbReference type="PANTHER" id="PTHR10218">
    <property type="entry name" value="GTP-BINDING PROTEIN ALPHA SUBUNIT"/>
    <property type="match status" value="1"/>
</dbReference>
<evidence type="ECO:0000256" key="7">
    <source>
        <dbReference type="PIRSR" id="PIRSR601019-2"/>
    </source>
</evidence>
<protein>
    <submittedName>
        <fullName evidence="8">Guanine nucleotide binding protein, alpha subunit</fullName>
    </submittedName>
</protein>
<dbReference type="PRINTS" id="PR00440">
    <property type="entry name" value="GPROTEINA12"/>
</dbReference>
<keyword evidence="5" id="KW-0807">Transducer</keyword>
<dbReference type="SUPFAM" id="SSF52540">
    <property type="entry name" value="P-loop containing nucleoside triphosphate hydrolases"/>
    <property type="match status" value="1"/>
</dbReference>
<dbReference type="GO" id="GO:0003924">
    <property type="term" value="F:GTPase activity"/>
    <property type="evidence" value="ECO:0007669"/>
    <property type="project" value="InterPro"/>
</dbReference>
<dbReference type="GO" id="GO:0046872">
    <property type="term" value="F:metal ion binding"/>
    <property type="evidence" value="ECO:0007669"/>
    <property type="project" value="UniProtKB-KW"/>
</dbReference>
<dbReference type="GO" id="GO:0005525">
    <property type="term" value="F:GTP binding"/>
    <property type="evidence" value="ECO:0007669"/>
    <property type="project" value="UniProtKB-KW"/>
</dbReference>
<dbReference type="GO" id="GO:0005834">
    <property type="term" value="C:heterotrimeric G-protein complex"/>
    <property type="evidence" value="ECO:0007669"/>
    <property type="project" value="TreeGrafter"/>
</dbReference>
<evidence type="ECO:0000256" key="1">
    <source>
        <dbReference type="ARBA" id="ARBA00022723"/>
    </source>
</evidence>
<dbReference type="InterPro" id="IPR001019">
    <property type="entry name" value="Gprotein_alpha_su"/>
</dbReference>
<dbReference type="CDD" id="cd00066">
    <property type="entry name" value="G-alpha"/>
    <property type="match status" value="1"/>
</dbReference>
<dbReference type="PROSITE" id="PS51882">
    <property type="entry name" value="G_ALPHA"/>
    <property type="match status" value="1"/>
</dbReference>
<dbReference type="GO" id="GO:0007266">
    <property type="term" value="P:Rho protein signal transduction"/>
    <property type="evidence" value="ECO:0007669"/>
    <property type="project" value="InterPro"/>
</dbReference>
<dbReference type="InterPro" id="IPR011025">
    <property type="entry name" value="GproteinA_insert"/>
</dbReference>
<keyword evidence="1 7" id="KW-0479">Metal-binding</keyword>
<proteinExistence type="predicted"/>
<evidence type="ECO:0000256" key="2">
    <source>
        <dbReference type="ARBA" id="ARBA00022741"/>
    </source>
</evidence>
<organism evidence="8 9">
    <name type="scientific">Dioszegia hungarica</name>
    <dbReference type="NCBI Taxonomy" id="4972"/>
    <lineage>
        <taxon>Eukaryota</taxon>
        <taxon>Fungi</taxon>
        <taxon>Dikarya</taxon>
        <taxon>Basidiomycota</taxon>
        <taxon>Agaricomycotina</taxon>
        <taxon>Tremellomycetes</taxon>
        <taxon>Tremellales</taxon>
        <taxon>Bulleribasidiaceae</taxon>
        <taxon>Dioszegia</taxon>
    </lineage>
</organism>
<feature type="binding site" evidence="7">
    <location>
        <position position="183"/>
    </location>
    <ligand>
        <name>Mg(2+)</name>
        <dbReference type="ChEBI" id="CHEBI:18420"/>
    </ligand>
</feature>
<dbReference type="RefSeq" id="XP_052947118.1">
    <property type="nucleotide sequence ID" value="XM_053092349.1"/>
</dbReference>
<evidence type="ECO:0000313" key="9">
    <source>
        <dbReference type="Proteomes" id="UP001164286"/>
    </source>
</evidence>
<feature type="binding site" evidence="6">
    <location>
        <begin position="271"/>
        <end position="274"/>
    </location>
    <ligand>
        <name>GTP</name>
        <dbReference type="ChEBI" id="CHEBI:37565"/>
    </ligand>
</feature>
<keyword evidence="4 6" id="KW-0342">GTP-binding</keyword>
<dbReference type="SUPFAM" id="SSF47895">
    <property type="entry name" value="Transducin (alpha subunit), insertion domain"/>
    <property type="match status" value="1"/>
</dbReference>
<evidence type="ECO:0000256" key="6">
    <source>
        <dbReference type="PIRSR" id="PIRSR601019-1"/>
    </source>
</evidence>
<dbReference type="GO" id="GO:0031683">
    <property type="term" value="F:G-protein beta/gamma-subunit complex binding"/>
    <property type="evidence" value="ECO:0007669"/>
    <property type="project" value="InterPro"/>
</dbReference>
<evidence type="ECO:0000256" key="5">
    <source>
        <dbReference type="ARBA" id="ARBA00023224"/>
    </source>
</evidence>
<dbReference type="AlphaFoldDB" id="A0AA38HBK6"/>
<feature type="binding site" evidence="6">
    <location>
        <position position="330"/>
    </location>
    <ligand>
        <name>GTP</name>
        <dbReference type="ChEBI" id="CHEBI:37565"/>
    </ligand>
</feature>
<dbReference type="InterPro" id="IPR027417">
    <property type="entry name" value="P-loop_NTPase"/>
</dbReference>
<keyword evidence="2 6" id="KW-0547">Nucleotide-binding</keyword>
<comment type="caution">
    <text evidence="8">The sequence shown here is derived from an EMBL/GenBank/DDBJ whole genome shotgun (WGS) entry which is preliminary data.</text>
</comment>
<dbReference type="Pfam" id="PF00503">
    <property type="entry name" value="G-alpha"/>
    <property type="match status" value="1"/>
</dbReference>
<evidence type="ECO:0000256" key="4">
    <source>
        <dbReference type="ARBA" id="ARBA00023134"/>
    </source>
</evidence>
<feature type="binding site" evidence="6">
    <location>
        <begin position="177"/>
        <end position="183"/>
    </location>
    <ligand>
        <name>GTP</name>
        <dbReference type="ChEBI" id="CHEBI:37565"/>
    </ligand>
</feature>
<accession>A0AA38HBK6</accession>
<reference evidence="8" key="1">
    <citation type="journal article" date="2022" name="G3 (Bethesda)">
        <title>High quality genome of the basidiomycete yeast Dioszegia hungarica PDD-24b-2 isolated from cloud water.</title>
        <authorList>
            <person name="Jarrige D."/>
            <person name="Haridas S."/>
            <person name="Bleykasten-Grosshans C."/>
            <person name="Joly M."/>
            <person name="Nadalig T."/>
            <person name="Sancelme M."/>
            <person name="Vuilleumier S."/>
            <person name="Grigoriev I.V."/>
            <person name="Amato P."/>
            <person name="Bringel F."/>
        </authorList>
    </citation>
    <scope>NUCLEOTIDE SEQUENCE</scope>
    <source>
        <strain evidence="8">PDD-24b-2</strain>
    </source>
</reference>
<dbReference type="GO" id="GO:0005737">
    <property type="term" value="C:cytoplasm"/>
    <property type="evidence" value="ECO:0007669"/>
    <property type="project" value="TreeGrafter"/>
</dbReference>
<feature type="binding site" evidence="7">
    <location>
        <position position="50"/>
    </location>
    <ligand>
        <name>Mg(2+)</name>
        <dbReference type="ChEBI" id="CHEBI:18420"/>
    </ligand>
</feature>
<dbReference type="GO" id="GO:0001664">
    <property type="term" value="F:G protein-coupled receptor binding"/>
    <property type="evidence" value="ECO:0007669"/>
    <property type="project" value="InterPro"/>
</dbReference>
<feature type="binding site" evidence="6">
    <location>
        <begin position="202"/>
        <end position="206"/>
    </location>
    <ligand>
        <name>GTP</name>
        <dbReference type="ChEBI" id="CHEBI:37565"/>
    </ligand>
</feature>
<dbReference type="GO" id="GO:0007186">
    <property type="term" value="P:G protein-coupled receptor signaling pathway"/>
    <property type="evidence" value="ECO:0007669"/>
    <property type="project" value="InterPro"/>
</dbReference>
<dbReference type="InterPro" id="IPR000469">
    <property type="entry name" value="Gprotein_alpha_12/13"/>
</dbReference>